<evidence type="ECO:0000256" key="1">
    <source>
        <dbReference type="ARBA" id="ARBA00007494"/>
    </source>
</evidence>
<feature type="active site" description="Nucleophile" evidence="7">
    <location>
        <position position="247"/>
    </location>
</feature>
<dbReference type="InterPro" id="IPR027391">
    <property type="entry name" value="Nol1_Nop2_Fmu_2"/>
</dbReference>
<dbReference type="InterPro" id="IPR018314">
    <property type="entry name" value="RsmB/NOL1/NOP2-like_CS"/>
</dbReference>
<dbReference type="PANTHER" id="PTHR22807:SF30">
    <property type="entry name" value="28S RRNA (CYTOSINE(4447)-C(5))-METHYLTRANSFERASE-RELATED"/>
    <property type="match status" value="1"/>
</dbReference>
<dbReference type="GO" id="GO:0003723">
    <property type="term" value="F:RNA binding"/>
    <property type="evidence" value="ECO:0007669"/>
    <property type="project" value="UniProtKB-UniRule"/>
</dbReference>
<dbReference type="Pfam" id="PF13636">
    <property type="entry name" value="Methyltranf_PUA"/>
    <property type="match status" value="1"/>
</dbReference>
<dbReference type="Pfam" id="PF17125">
    <property type="entry name" value="Methyltr_RsmF_N"/>
    <property type="match status" value="1"/>
</dbReference>
<evidence type="ECO:0000256" key="5">
    <source>
        <dbReference type="ARBA" id="ARBA00022691"/>
    </source>
</evidence>
<dbReference type="CDD" id="cd21147">
    <property type="entry name" value="RsmF_methylt_CTD1"/>
    <property type="match status" value="1"/>
</dbReference>
<feature type="compositionally biased region" description="Acidic residues" evidence="8">
    <location>
        <begin position="474"/>
        <end position="489"/>
    </location>
</feature>
<feature type="domain" description="SAM-dependent MTase RsmB/NOP-type" evidence="9">
    <location>
        <begin position="33"/>
        <end position="312"/>
    </location>
</feature>
<keyword evidence="2" id="KW-0963">Cytoplasm</keyword>
<comment type="similarity">
    <text evidence="1 7">Belongs to the class I-like SAM-binding methyltransferase superfamily. RsmB/NOP family.</text>
</comment>
<keyword evidence="5 7" id="KW-0949">S-adenosyl-L-methionine</keyword>
<feature type="binding site" evidence="7">
    <location>
        <position position="176"/>
    </location>
    <ligand>
        <name>S-adenosyl-L-methionine</name>
        <dbReference type="ChEBI" id="CHEBI:59789"/>
    </ligand>
</feature>
<dbReference type="PROSITE" id="PS51686">
    <property type="entry name" value="SAM_MT_RSMB_NOP"/>
    <property type="match status" value="1"/>
</dbReference>
<dbReference type="InterPro" id="IPR023267">
    <property type="entry name" value="RCMT"/>
</dbReference>
<dbReference type="Gene3D" id="2.30.130.60">
    <property type="match status" value="1"/>
</dbReference>
<organism evidence="10 11">
    <name type="scientific">Candidatus Reconcilbacillus cellulovorans</name>
    <dbReference type="NCBI Taxonomy" id="1906605"/>
    <lineage>
        <taxon>Bacteria</taxon>
        <taxon>Bacillati</taxon>
        <taxon>Bacillota</taxon>
        <taxon>Bacilli</taxon>
        <taxon>Bacillales</taxon>
        <taxon>Paenibacillaceae</taxon>
        <taxon>Candidatus Reconcilbacillus</taxon>
    </lineage>
</organism>
<proteinExistence type="inferred from homology"/>
<dbReference type="Pfam" id="PF17126">
    <property type="entry name" value="RsmF_methylt_CI"/>
    <property type="match status" value="1"/>
</dbReference>
<reference evidence="10 11" key="1">
    <citation type="submission" date="2016-12" db="EMBL/GenBank/DDBJ databases">
        <title>Candidatus Reconcilibacillus cellulovorans genome.</title>
        <authorList>
            <person name="Kolinko S."/>
            <person name="Wu Y.-W."/>
            <person name="Tachea F."/>
            <person name="Denzel E."/>
            <person name="Hiras J."/>
            <person name="Baecker N."/>
            <person name="Chan L.J."/>
            <person name="Eichorst S.A."/>
            <person name="Frey D."/>
            <person name="Adams P.D."/>
            <person name="Pray T."/>
            <person name="Tanjore D."/>
            <person name="Petzold C.J."/>
            <person name="Gladden J.M."/>
            <person name="Simmons B.A."/>
            <person name="Singer S.W."/>
        </authorList>
    </citation>
    <scope>NUCLEOTIDE SEQUENCE [LARGE SCALE GENOMIC DNA]</scope>
    <source>
        <strain evidence="10">JTherm</strain>
    </source>
</reference>
<dbReference type="PANTHER" id="PTHR22807">
    <property type="entry name" value="NOP2 YEAST -RELATED NOL1/NOP2/FMU SUN DOMAIN-CONTAINING"/>
    <property type="match status" value="1"/>
</dbReference>
<evidence type="ECO:0000256" key="7">
    <source>
        <dbReference type="PROSITE-ProRule" id="PRU01023"/>
    </source>
</evidence>
<dbReference type="EMBL" id="MOXJ01000034">
    <property type="protein sequence ID" value="PDO09590.1"/>
    <property type="molecule type" value="Genomic_DNA"/>
</dbReference>
<name>A0A2A6DXI0_9BACL</name>
<dbReference type="SUPFAM" id="SSF53335">
    <property type="entry name" value="S-adenosyl-L-methionine-dependent methyltransferases"/>
    <property type="match status" value="1"/>
</dbReference>
<dbReference type="Gene3D" id="3.40.50.150">
    <property type="entry name" value="Vaccinia Virus protein VP39"/>
    <property type="match status" value="1"/>
</dbReference>
<feature type="region of interest" description="Disordered" evidence="8">
    <location>
        <begin position="469"/>
        <end position="489"/>
    </location>
</feature>
<dbReference type="GO" id="GO:0001510">
    <property type="term" value="P:RNA methylation"/>
    <property type="evidence" value="ECO:0007669"/>
    <property type="project" value="InterPro"/>
</dbReference>
<protein>
    <recommendedName>
        <fullName evidence="9">SAM-dependent MTase RsmB/NOP-type domain-containing protein</fullName>
    </recommendedName>
</protein>
<dbReference type="InterPro" id="IPR029063">
    <property type="entry name" value="SAM-dependent_MTases_sf"/>
</dbReference>
<evidence type="ECO:0000256" key="2">
    <source>
        <dbReference type="ARBA" id="ARBA00022490"/>
    </source>
</evidence>
<keyword evidence="3 7" id="KW-0489">Methyltransferase</keyword>
<keyword evidence="4 7" id="KW-0808">Transferase</keyword>
<dbReference type="Pfam" id="PF01189">
    <property type="entry name" value="Methyltr_RsmB-F"/>
    <property type="match status" value="1"/>
</dbReference>
<feature type="binding site" evidence="7">
    <location>
        <position position="194"/>
    </location>
    <ligand>
        <name>S-adenosyl-L-methionine</name>
        <dbReference type="ChEBI" id="CHEBI:59789"/>
    </ligand>
</feature>
<dbReference type="PRINTS" id="PR02008">
    <property type="entry name" value="RCMTFAMILY"/>
</dbReference>
<dbReference type="InterPro" id="IPR031340">
    <property type="entry name" value="RsmF_methylt_CI"/>
</dbReference>
<evidence type="ECO:0000259" key="9">
    <source>
        <dbReference type="PROSITE" id="PS51686"/>
    </source>
</evidence>
<dbReference type="PROSITE" id="PS01153">
    <property type="entry name" value="NOL1_NOP2_SUN"/>
    <property type="match status" value="1"/>
</dbReference>
<dbReference type="Proteomes" id="UP000243688">
    <property type="component" value="Unassembled WGS sequence"/>
</dbReference>
<dbReference type="InterPro" id="IPR049560">
    <property type="entry name" value="MeTrfase_RsmB-F_NOP2_cat"/>
</dbReference>
<evidence type="ECO:0000256" key="6">
    <source>
        <dbReference type="ARBA" id="ARBA00022884"/>
    </source>
</evidence>
<gene>
    <name evidence="10" type="ORF">BLM47_11850</name>
</gene>
<dbReference type="InterPro" id="IPR031341">
    <property type="entry name" value="Methyltr_RsmF_N"/>
</dbReference>
<evidence type="ECO:0000313" key="10">
    <source>
        <dbReference type="EMBL" id="PDO09590.1"/>
    </source>
</evidence>
<evidence type="ECO:0000256" key="8">
    <source>
        <dbReference type="SAM" id="MobiDB-lite"/>
    </source>
</evidence>
<evidence type="ECO:0000256" key="4">
    <source>
        <dbReference type="ARBA" id="ARBA00022679"/>
    </source>
</evidence>
<keyword evidence="6 7" id="KW-0694">RNA-binding</keyword>
<sequence>MVGKRRSSPLPVAFPPAFVETVEHLLGAEAEAFWKSYEQPRVHGLRLNPLKLPAGTDEPLFSAMRGRFRLEPVPWCPTGFYYPANVRPGKHPWYATGAYYIQEPSAMLPVERLDPKPGDAVLDLAAAPGGKSTQIAGKLAGAGLLVANDVHPERVAVLAENLERAGVANAVVTRADPDRLAGRFSSFFDKILFDAPCSGEGMFRKNPDAVRAWSLPYVRLCAARQRQSLRAAARMIRPGGTLVYSTCTFNEEENERTIELFLSEHPGWRLVSAERLWPHRVRGEGHFVAVLRAPDDGPEGRPGASDKAVRGRKPKSDASLREAWSLAEAMARRAVPGWKPGPGRPVLVGDRLYWMPDMPEKPLPPDWHAGLHVVRPGLWVATMRKNRAEPAHALAMAVRVQDAADVLDLPSDSDEVPKFLRGEPIAASCDAGGRDGGWCLVACDGLPLGWGKRSDGAIKNRFPKPLRLRKYDGAEADDDADDGPDAADD</sequence>
<dbReference type="InterPro" id="IPR001678">
    <property type="entry name" value="MeTrfase_RsmB-F_NOP2_dom"/>
</dbReference>
<accession>A0A2A6DXI0</accession>
<evidence type="ECO:0000256" key="3">
    <source>
        <dbReference type="ARBA" id="ARBA00022603"/>
    </source>
</evidence>
<feature type="binding site" evidence="7">
    <location>
        <position position="149"/>
    </location>
    <ligand>
        <name>S-adenosyl-L-methionine</name>
        <dbReference type="ChEBI" id="CHEBI:59789"/>
    </ligand>
</feature>
<feature type="region of interest" description="Disordered" evidence="8">
    <location>
        <begin position="292"/>
        <end position="317"/>
    </location>
</feature>
<dbReference type="GO" id="GO:0008173">
    <property type="term" value="F:RNA methyltransferase activity"/>
    <property type="evidence" value="ECO:0007669"/>
    <property type="project" value="InterPro"/>
</dbReference>
<dbReference type="Gene3D" id="3.30.70.1170">
    <property type="entry name" value="Sun protein, domain 3"/>
    <property type="match status" value="1"/>
</dbReference>
<comment type="caution">
    <text evidence="10">The sequence shown here is derived from an EMBL/GenBank/DDBJ whole genome shotgun (WGS) entry which is preliminary data.</text>
</comment>
<dbReference type="AlphaFoldDB" id="A0A2A6DXI0"/>
<evidence type="ECO:0000313" key="11">
    <source>
        <dbReference type="Proteomes" id="UP000243688"/>
    </source>
</evidence>
<feature type="binding site" evidence="7">
    <location>
        <begin position="125"/>
        <end position="131"/>
    </location>
    <ligand>
        <name>S-adenosyl-L-methionine</name>
        <dbReference type="ChEBI" id="CHEBI:59789"/>
    </ligand>
</feature>